<keyword evidence="2" id="KW-1015">Disulfide bond</keyword>
<keyword evidence="7" id="KW-1185">Reference proteome</keyword>
<proteinExistence type="predicted"/>
<dbReference type="PANTHER" id="PTHR32444">
    <property type="entry name" value="BULB-TYPE LECTIN DOMAIN-CONTAINING PROTEIN"/>
    <property type="match status" value="1"/>
</dbReference>
<feature type="domain" description="Bulb-type lectin" evidence="5">
    <location>
        <begin position="27"/>
        <end position="117"/>
    </location>
</feature>
<evidence type="ECO:0000313" key="7">
    <source>
        <dbReference type="Proteomes" id="UP000593560"/>
    </source>
</evidence>
<dbReference type="InterPro" id="IPR036426">
    <property type="entry name" value="Bulb-type_lectin_dom_sf"/>
</dbReference>
<dbReference type="Gene3D" id="2.90.10.10">
    <property type="entry name" value="Bulb-type lectin domain"/>
    <property type="match status" value="1"/>
</dbReference>
<dbReference type="PANTHER" id="PTHR32444:SF247">
    <property type="entry name" value="OS01G0958200 PROTEIN"/>
    <property type="match status" value="1"/>
</dbReference>
<keyword evidence="1 4" id="KW-0732">Signal</keyword>
<feature type="chain" id="PRO_5029871654" description="Bulb-type lectin domain-containing protein" evidence="4">
    <location>
        <begin position="21"/>
        <end position="181"/>
    </location>
</feature>
<dbReference type="AlphaFoldDB" id="A0A7J9GB18"/>
<evidence type="ECO:0000256" key="1">
    <source>
        <dbReference type="ARBA" id="ARBA00022729"/>
    </source>
</evidence>
<organism evidence="6 7">
    <name type="scientific">Gossypium harknessii</name>
    <dbReference type="NCBI Taxonomy" id="34285"/>
    <lineage>
        <taxon>Eukaryota</taxon>
        <taxon>Viridiplantae</taxon>
        <taxon>Streptophyta</taxon>
        <taxon>Embryophyta</taxon>
        <taxon>Tracheophyta</taxon>
        <taxon>Spermatophyta</taxon>
        <taxon>Magnoliopsida</taxon>
        <taxon>eudicotyledons</taxon>
        <taxon>Gunneridae</taxon>
        <taxon>Pentapetalae</taxon>
        <taxon>rosids</taxon>
        <taxon>malvids</taxon>
        <taxon>Malvales</taxon>
        <taxon>Malvaceae</taxon>
        <taxon>Malvoideae</taxon>
        <taxon>Gossypium</taxon>
    </lineage>
</organism>
<dbReference type="SUPFAM" id="SSF51110">
    <property type="entry name" value="alpha-D-mannose-specific plant lectins"/>
    <property type="match status" value="1"/>
</dbReference>
<dbReference type="OrthoDB" id="785331at2759"/>
<dbReference type="EMBL" id="JABFAD010000003">
    <property type="protein sequence ID" value="MBA0794743.1"/>
    <property type="molecule type" value="Genomic_DNA"/>
</dbReference>
<evidence type="ECO:0000256" key="4">
    <source>
        <dbReference type="SAM" id="SignalP"/>
    </source>
</evidence>
<protein>
    <recommendedName>
        <fullName evidence="5">Bulb-type lectin domain-containing protein</fullName>
    </recommendedName>
</protein>
<feature type="signal peptide" evidence="4">
    <location>
        <begin position="1"/>
        <end position="20"/>
    </location>
</feature>
<evidence type="ECO:0000259" key="5">
    <source>
        <dbReference type="SMART" id="SM00108"/>
    </source>
</evidence>
<dbReference type="InterPro" id="IPR001480">
    <property type="entry name" value="Bulb-type_lectin_dom"/>
</dbReference>
<keyword evidence="3" id="KW-0325">Glycoprotein</keyword>
<gene>
    <name evidence="6" type="ORF">Gohar_019044</name>
</gene>
<name>A0A7J9GB18_9ROSI</name>
<accession>A0A7J9GB18</accession>
<reference evidence="6 7" key="1">
    <citation type="journal article" date="2019" name="Genome Biol. Evol.">
        <title>Insights into the evolution of the New World diploid cottons (Gossypium, subgenus Houzingenia) based on genome sequencing.</title>
        <authorList>
            <person name="Grover C.E."/>
            <person name="Arick M.A. 2nd"/>
            <person name="Thrash A."/>
            <person name="Conover J.L."/>
            <person name="Sanders W.S."/>
            <person name="Peterson D.G."/>
            <person name="Frelichowski J.E."/>
            <person name="Scheffler J.A."/>
            <person name="Scheffler B.E."/>
            <person name="Wendel J.F."/>
        </authorList>
    </citation>
    <scope>NUCLEOTIDE SEQUENCE [LARGE SCALE GENOMIC DNA]</scope>
    <source>
        <strain evidence="6">0</strain>
        <tissue evidence="6">Leaf</tissue>
    </source>
</reference>
<feature type="non-terminal residue" evidence="6">
    <location>
        <position position="181"/>
    </location>
</feature>
<comment type="caution">
    <text evidence="6">The sequence shown here is derived from an EMBL/GenBank/DDBJ whole genome shotgun (WGS) entry which is preliminary data.</text>
</comment>
<evidence type="ECO:0000256" key="3">
    <source>
        <dbReference type="ARBA" id="ARBA00023180"/>
    </source>
</evidence>
<dbReference type="Pfam" id="PF01453">
    <property type="entry name" value="B_lectin"/>
    <property type="match status" value="1"/>
</dbReference>
<sequence>MEASLLFCSFLSANLTISTAVDTLNATQSLKDGETIVSANGRFNHQQVPGNLVQTNTSQNCSNGFITEAPFGVQSSNTSRPLRNPSATLLDSGNLVVKDENESNDPENFLWQSFNYPCDTLLEGTKLGRNLVTGLDQCLSSWKTPDDPSPGNFTYWFDIGRFPELVLRDSSVIRFRPGPWN</sequence>
<evidence type="ECO:0000313" key="6">
    <source>
        <dbReference type="EMBL" id="MBA0794743.1"/>
    </source>
</evidence>
<dbReference type="Proteomes" id="UP000593560">
    <property type="component" value="Unassembled WGS sequence"/>
</dbReference>
<dbReference type="SMART" id="SM00108">
    <property type="entry name" value="B_lectin"/>
    <property type="match status" value="1"/>
</dbReference>
<evidence type="ECO:0000256" key="2">
    <source>
        <dbReference type="ARBA" id="ARBA00023157"/>
    </source>
</evidence>